<dbReference type="SUPFAM" id="SSF56112">
    <property type="entry name" value="Protein kinase-like (PK-like)"/>
    <property type="match status" value="1"/>
</dbReference>
<dbReference type="PANTHER" id="PTHR44329:SF288">
    <property type="entry name" value="MITOGEN-ACTIVATED PROTEIN KINASE KINASE KINASE 20"/>
    <property type="match status" value="1"/>
</dbReference>
<keyword evidence="8" id="KW-1185">Reference proteome</keyword>
<dbReference type="Proteomes" id="UP001174909">
    <property type="component" value="Unassembled WGS sequence"/>
</dbReference>
<feature type="compositionally biased region" description="Low complexity" evidence="5">
    <location>
        <begin position="19"/>
        <end position="31"/>
    </location>
</feature>
<organism evidence="7 8">
    <name type="scientific">Geodia barretti</name>
    <name type="common">Barrett's horny sponge</name>
    <dbReference type="NCBI Taxonomy" id="519541"/>
    <lineage>
        <taxon>Eukaryota</taxon>
        <taxon>Metazoa</taxon>
        <taxon>Porifera</taxon>
        <taxon>Demospongiae</taxon>
        <taxon>Heteroscleromorpha</taxon>
        <taxon>Tetractinellida</taxon>
        <taxon>Astrophorina</taxon>
        <taxon>Geodiidae</taxon>
        <taxon>Geodia</taxon>
    </lineage>
</organism>
<keyword evidence="1" id="KW-0808">Transferase</keyword>
<dbReference type="InterPro" id="IPR036322">
    <property type="entry name" value="WD40_repeat_dom_sf"/>
</dbReference>
<name>A0AA35RHU7_GEOBA</name>
<dbReference type="InterPro" id="IPR011009">
    <property type="entry name" value="Kinase-like_dom_sf"/>
</dbReference>
<dbReference type="Pfam" id="PF07714">
    <property type="entry name" value="PK_Tyr_Ser-Thr"/>
    <property type="match status" value="1"/>
</dbReference>
<evidence type="ECO:0000313" key="8">
    <source>
        <dbReference type="Proteomes" id="UP001174909"/>
    </source>
</evidence>
<feature type="region of interest" description="Disordered" evidence="5">
    <location>
        <begin position="1"/>
        <end position="31"/>
    </location>
</feature>
<keyword evidence="4" id="KW-0067">ATP-binding</keyword>
<dbReference type="GO" id="GO:0005524">
    <property type="term" value="F:ATP binding"/>
    <property type="evidence" value="ECO:0007669"/>
    <property type="project" value="UniProtKB-KW"/>
</dbReference>
<comment type="caution">
    <text evidence="7">The sequence shown here is derived from an EMBL/GenBank/DDBJ whole genome shotgun (WGS) entry which is preliminary data.</text>
</comment>
<dbReference type="SUPFAM" id="SSF50978">
    <property type="entry name" value="WD40 repeat-like"/>
    <property type="match status" value="1"/>
</dbReference>
<dbReference type="PROSITE" id="PS50011">
    <property type="entry name" value="PROTEIN_KINASE_DOM"/>
    <property type="match status" value="1"/>
</dbReference>
<dbReference type="AlphaFoldDB" id="A0AA35RHU7"/>
<evidence type="ECO:0000256" key="2">
    <source>
        <dbReference type="ARBA" id="ARBA00022741"/>
    </source>
</evidence>
<feature type="domain" description="Protein kinase" evidence="6">
    <location>
        <begin position="135"/>
        <end position="428"/>
    </location>
</feature>
<evidence type="ECO:0000256" key="3">
    <source>
        <dbReference type="ARBA" id="ARBA00022777"/>
    </source>
</evidence>
<dbReference type="Gene3D" id="2.130.10.10">
    <property type="entry name" value="YVTN repeat-like/Quinoprotein amine dehydrogenase"/>
    <property type="match status" value="1"/>
</dbReference>
<feature type="compositionally biased region" description="Polar residues" evidence="5">
    <location>
        <begin position="1"/>
        <end position="18"/>
    </location>
</feature>
<keyword evidence="3 7" id="KW-0418">Kinase</keyword>
<evidence type="ECO:0000256" key="5">
    <source>
        <dbReference type="SAM" id="MobiDB-lite"/>
    </source>
</evidence>
<reference evidence="7" key="1">
    <citation type="submission" date="2023-03" db="EMBL/GenBank/DDBJ databases">
        <authorList>
            <person name="Steffen K."/>
            <person name="Cardenas P."/>
        </authorList>
    </citation>
    <scope>NUCLEOTIDE SEQUENCE</scope>
</reference>
<dbReference type="PANTHER" id="PTHR44329">
    <property type="entry name" value="SERINE/THREONINE-PROTEIN KINASE TNNI3K-RELATED"/>
    <property type="match status" value="1"/>
</dbReference>
<dbReference type="InterPro" id="IPR001245">
    <property type="entry name" value="Ser-Thr/Tyr_kinase_cat_dom"/>
</dbReference>
<dbReference type="InterPro" id="IPR015943">
    <property type="entry name" value="WD40/YVTN_repeat-like_dom_sf"/>
</dbReference>
<dbReference type="PROSITE" id="PS00109">
    <property type="entry name" value="PROTEIN_KINASE_TYR"/>
    <property type="match status" value="1"/>
</dbReference>
<evidence type="ECO:0000256" key="1">
    <source>
        <dbReference type="ARBA" id="ARBA00022679"/>
    </source>
</evidence>
<evidence type="ECO:0000313" key="7">
    <source>
        <dbReference type="EMBL" id="CAI8011760.1"/>
    </source>
</evidence>
<sequence>MASTLSVTCSTSSPALSATETRTTGQSRRQTGLTGRVLTLPRGRGAAVTTFRREIRNRPDRALSKSLHVPASVDERPEALYAFRVNECIQQTMVSDCMSCPRHGRLEIAHLAPDIAFVDLAFMKLDHTRFNEPIDPNESSNLRGSFAKVVKRHFDTRSQEGCIEVAIKIFVQQDSVQSSSAFELAKNYADMRYELNKLSTMSHGFVVRFVGVLTNPLCFVLEWAPGKSLEHVRMSYVMERSSICPTTLFLVLLQVTDALSYLHEAVKIVHNDLRCSNILVFQFPPANHHCLTERATSSCGVALGTGGVLVKVADMGICANPVTQKTKNKQGIRQFVPECLNYNATLTNKVMVDIFYLGTCLYELMSLRPLPPADISEAEYRNMLKMGKRASFSTKDTPYPSFLYQVLEECWQQEQYRRPSAELLHSALTELTGLAVRPGSSPAQSPHSLLLDSFVLYHSCRLSAVHGLQVDGEGGSQQVVMCGALSSLANNSTSIVSMTLGHHQESVEYTVETKSLWSVGPSSVCVVHATTGGLVLAALADGKVMVFNTANRTRFFFQPAQTCSEQHGKHSEIVAMSSLPSPPFLLMGFACGRVHVYSWSEGVNEVLRSPGDHHCTSIPRIRTISPLHSLLSLHTASGDGGKSVLSVWCGTSASSLVVLDYPLTPNTVWGLQRDVERVTSVVPLTNGATSHEFTAKELKLSGDGTCVLALLHQPGSQSSSLALVDCSQKTLLRLVTCDMSVSSLSVTPSRLVLGTYQGHIHLFDWDQFYSTRAATLRAEDSESLLSHDKAVYSVVCVAGGAITPNGLTTFTPTFVGKSQTTFLKEFLISVGNGKHPVITANKTTTGLFRSFTLTGSVCLNVWMV</sequence>
<dbReference type="InterPro" id="IPR000719">
    <property type="entry name" value="Prot_kinase_dom"/>
</dbReference>
<dbReference type="Gene3D" id="1.10.510.10">
    <property type="entry name" value="Transferase(Phosphotransferase) domain 1"/>
    <property type="match status" value="1"/>
</dbReference>
<keyword evidence="2" id="KW-0547">Nucleotide-binding</keyword>
<evidence type="ECO:0000256" key="4">
    <source>
        <dbReference type="ARBA" id="ARBA00022840"/>
    </source>
</evidence>
<evidence type="ECO:0000259" key="6">
    <source>
        <dbReference type="PROSITE" id="PS50011"/>
    </source>
</evidence>
<gene>
    <name evidence="7" type="ORF">GBAR_LOCUS7543</name>
</gene>
<dbReference type="InterPro" id="IPR051681">
    <property type="entry name" value="Ser/Thr_Kinases-Pseudokinases"/>
</dbReference>
<dbReference type="EMBL" id="CASHTH010001121">
    <property type="protein sequence ID" value="CAI8011760.1"/>
    <property type="molecule type" value="Genomic_DNA"/>
</dbReference>
<proteinExistence type="predicted"/>
<dbReference type="InterPro" id="IPR008266">
    <property type="entry name" value="Tyr_kinase_AS"/>
</dbReference>
<accession>A0AA35RHU7</accession>
<dbReference type="GO" id="GO:0004674">
    <property type="term" value="F:protein serine/threonine kinase activity"/>
    <property type="evidence" value="ECO:0007669"/>
    <property type="project" value="TreeGrafter"/>
</dbReference>
<protein>
    <submittedName>
        <fullName evidence="7">Leucine-rich repeat serine/threonine-protein kinase 1</fullName>
    </submittedName>
</protein>